<keyword evidence="4" id="KW-0325">Glycoprotein</keyword>
<dbReference type="InterPro" id="IPR018184">
    <property type="entry name" value="Integrin_alpha_C_CS"/>
</dbReference>
<reference evidence="8" key="1">
    <citation type="submission" date="2025-08" db="UniProtKB">
        <authorList>
            <consortium name="RefSeq"/>
        </authorList>
    </citation>
    <scope>IDENTIFICATION</scope>
    <source>
        <tissue evidence="8">Testes</tissue>
    </source>
</reference>
<dbReference type="PANTHER" id="PTHR23220:SF133">
    <property type="entry name" value="INTEGRIN ALPHA-PS2"/>
    <property type="match status" value="1"/>
</dbReference>
<keyword evidence="3 5" id="KW-0472">Membrane</keyword>
<dbReference type="InterPro" id="IPR032695">
    <property type="entry name" value="Integrin_dom_sf"/>
</dbReference>
<gene>
    <name evidence="8" type="primary">LOC102802998</name>
</gene>
<keyword evidence="5" id="KW-0812">Transmembrane</keyword>
<accession>A0ABM0MYK4</accession>
<dbReference type="InterPro" id="IPR048286">
    <property type="entry name" value="Integrin_alpha_Ig-like_3"/>
</dbReference>
<dbReference type="Gene3D" id="1.20.5.930">
    <property type="entry name" value="Bicelle-embedded integrin alpha(iib) transmembrane segment"/>
    <property type="match status" value="1"/>
</dbReference>
<evidence type="ECO:0000313" key="8">
    <source>
        <dbReference type="RefSeq" id="XP_006825095.1"/>
    </source>
</evidence>
<keyword evidence="7" id="KW-1185">Reference proteome</keyword>
<feature type="domain" description="Integrin alpha third immunoglobulin-like" evidence="6">
    <location>
        <begin position="23"/>
        <end position="111"/>
    </location>
</feature>
<organism evidence="7 8">
    <name type="scientific">Saccoglossus kowalevskii</name>
    <name type="common">Acorn worm</name>
    <dbReference type="NCBI Taxonomy" id="10224"/>
    <lineage>
        <taxon>Eukaryota</taxon>
        <taxon>Metazoa</taxon>
        <taxon>Hemichordata</taxon>
        <taxon>Enteropneusta</taxon>
        <taxon>Harrimaniidae</taxon>
        <taxon>Saccoglossus</taxon>
    </lineage>
</organism>
<dbReference type="Proteomes" id="UP000694865">
    <property type="component" value="Unplaced"/>
</dbReference>
<dbReference type="SUPFAM" id="SSF69179">
    <property type="entry name" value="Integrin domains"/>
    <property type="match status" value="1"/>
</dbReference>
<name>A0ABM0MYK4_SACKO</name>
<evidence type="ECO:0000256" key="5">
    <source>
        <dbReference type="SAM" id="Phobius"/>
    </source>
</evidence>
<evidence type="ECO:0000313" key="7">
    <source>
        <dbReference type="Proteomes" id="UP000694865"/>
    </source>
</evidence>
<dbReference type="Gene3D" id="2.60.40.1530">
    <property type="entry name" value="ntegrin, alpha v. Chain A, domain 4"/>
    <property type="match status" value="1"/>
</dbReference>
<dbReference type="RefSeq" id="XP_006825095.1">
    <property type="nucleotide sequence ID" value="XM_006825032.1"/>
</dbReference>
<keyword evidence="2" id="KW-0401">Integrin</keyword>
<comment type="subcellular location">
    <subcellularLocation>
        <location evidence="1">Membrane</location>
        <topology evidence="1">Single-pass type I membrane protein</topology>
    </subcellularLocation>
</comment>
<evidence type="ECO:0000256" key="3">
    <source>
        <dbReference type="ARBA" id="ARBA00023136"/>
    </source>
</evidence>
<protein>
    <submittedName>
        <fullName evidence="8">Integrin alpha-8-like</fullName>
    </submittedName>
</protein>
<dbReference type="GeneID" id="102802998"/>
<evidence type="ECO:0000256" key="2">
    <source>
        <dbReference type="ARBA" id="ARBA00023037"/>
    </source>
</evidence>
<evidence type="ECO:0000259" key="6">
    <source>
        <dbReference type="Pfam" id="PF20806"/>
    </source>
</evidence>
<dbReference type="PROSITE" id="PS00242">
    <property type="entry name" value="INTEGRIN_ALPHA"/>
    <property type="match status" value="1"/>
</dbReference>
<proteinExistence type="predicted"/>
<keyword evidence="5" id="KW-1133">Transmembrane helix</keyword>
<dbReference type="PANTHER" id="PTHR23220">
    <property type="entry name" value="INTEGRIN ALPHA"/>
    <property type="match status" value="1"/>
</dbReference>
<evidence type="ECO:0000256" key="4">
    <source>
        <dbReference type="ARBA" id="ARBA00023180"/>
    </source>
</evidence>
<evidence type="ECO:0000256" key="1">
    <source>
        <dbReference type="ARBA" id="ARBA00004479"/>
    </source>
</evidence>
<sequence length="198" mass="22205">MSFRVNLTNTIANTRQLRQKRNSAEEIRKLDMDCRSARCVRIKCQLDFILDSGESALVEIRSRLWKDTLLQGGYDETEITSSGHVQVTSMPYHITPQAYHGADVEVTTIANTERPQPGILPISIWVLVVSIVSGFLLLILVVIGLWKAGFFKRKRVEDEYTAQNCVNDHMSTYSGSPAFASLSTAESDIKSSRSNSNY</sequence>
<feature type="transmembrane region" description="Helical" evidence="5">
    <location>
        <begin position="122"/>
        <end position="146"/>
    </location>
</feature>
<dbReference type="Pfam" id="PF20806">
    <property type="entry name" value="Integrin_A_Ig_3"/>
    <property type="match status" value="1"/>
</dbReference>